<evidence type="ECO:0000256" key="5">
    <source>
        <dbReference type="ARBA" id="ARBA00022989"/>
    </source>
</evidence>
<evidence type="ECO:0000259" key="9">
    <source>
        <dbReference type="PROSITE" id="PS50156"/>
    </source>
</evidence>
<dbReference type="PANTHER" id="PTHR33406">
    <property type="entry name" value="MEMBRANE PROTEIN MJ1562-RELATED"/>
    <property type="match status" value="1"/>
</dbReference>
<evidence type="ECO:0000256" key="1">
    <source>
        <dbReference type="ARBA" id="ARBA00004651"/>
    </source>
</evidence>
<evidence type="ECO:0000313" key="10">
    <source>
        <dbReference type="EMBL" id="GHE15905.1"/>
    </source>
</evidence>
<feature type="transmembrane region" description="Helical" evidence="8">
    <location>
        <begin position="335"/>
        <end position="362"/>
    </location>
</feature>
<feature type="transmembrane region" description="Helical" evidence="8">
    <location>
        <begin position="399"/>
        <end position="421"/>
    </location>
</feature>
<feature type="region of interest" description="Disordered" evidence="7">
    <location>
        <begin position="109"/>
        <end position="139"/>
    </location>
</feature>
<feature type="transmembrane region" description="Helical" evidence="8">
    <location>
        <begin position="637"/>
        <end position="666"/>
    </location>
</feature>
<feature type="transmembrane region" description="Helical" evidence="8">
    <location>
        <begin position="539"/>
        <end position="557"/>
    </location>
</feature>
<dbReference type="PROSITE" id="PS50156">
    <property type="entry name" value="SSD"/>
    <property type="match status" value="2"/>
</dbReference>
<dbReference type="InterPro" id="IPR050545">
    <property type="entry name" value="Mycobact_MmpL"/>
</dbReference>
<evidence type="ECO:0000256" key="6">
    <source>
        <dbReference type="ARBA" id="ARBA00023136"/>
    </source>
</evidence>
<protein>
    <submittedName>
        <fullName evidence="10">Membrane protein</fullName>
    </submittedName>
</protein>
<keyword evidence="3" id="KW-1003">Cell membrane</keyword>
<keyword evidence="5 8" id="KW-1133">Transmembrane helix</keyword>
<feature type="domain" description="SSD" evidence="9">
    <location>
        <begin position="242"/>
        <end position="360"/>
    </location>
</feature>
<comment type="similarity">
    <text evidence="2">Belongs to the resistance-nodulation-cell division (RND) (TC 2.A.6) family. MmpL subfamily.</text>
</comment>
<feature type="transmembrane region" description="Helical" evidence="8">
    <location>
        <begin position="564"/>
        <end position="585"/>
    </location>
</feature>
<feature type="transmembrane region" description="Helical" evidence="8">
    <location>
        <begin position="597"/>
        <end position="616"/>
    </location>
</feature>
<organism evidence="10 11">
    <name type="scientific">Nocardioides flavus</name>
    <name type="common">ex Wang et al. 2016</name>
    <dbReference type="NCBI Taxonomy" id="2058780"/>
    <lineage>
        <taxon>Bacteria</taxon>
        <taxon>Bacillati</taxon>
        <taxon>Actinomycetota</taxon>
        <taxon>Actinomycetes</taxon>
        <taxon>Propionibacteriales</taxon>
        <taxon>Nocardioidaceae</taxon>
        <taxon>Nocardioides</taxon>
    </lineage>
</organism>
<evidence type="ECO:0000256" key="4">
    <source>
        <dbReference type="ARBA" id="ARBA00022692"/>
    </source>
</evidence>
<feature type="transmembrane region" description="Helical" evidence="8">
    <location>
        <begin position="263"/>
        <end position="285"/>
    </location>
</feature>
<name>A0ABQ3HGM0_9ACTN</name>
<sequence>MSHHRPPALARGIAGPRLAWLVALLPLLMALAVIAFLPEGEREGSPVDTLPAGADSTLAVELAEQLPEDEGQVAIVLWTAESGELDDDVRGQLTEQAVALLSDAAGDAAAAGEGGAGDAEGQGQGGAPTGPPGGGQQSPVVVAEDGTAAFVAVPVTAASATDNIDKVEELREQLRDDAPDGIEAQVTGPAGIQADIGQVFDGADIRLLAATAAIVAFLLIITYRSPVLWLVPLAVVGIADRFAAIIATNVLEMVQVAWDESTVGILSVLVFGAGTDYALLLISRYRDELKTTDSRHEAMARALSRTFEAVLSSATTVVLGLLTLLLSAIPTTRGLGLACAVGVVIAATFALVVLPAALVLFGRWVFWPRVPRVGDAVLVDSRGVWRRVGDAVARRPRTFVAGTVAGLAVLALGTTSITTGLDPADQFLQRPEAIAAAERLGESFPAGTSDPVQVVTRAEPEQVLAAVEGVDGVDSARVSTSGDGITRIDAVPDAAPGSDAAQAVVLDVRDAVADFDDTHVGGGDAEAIDAADYAAQDRLLILPLILLLVLGALLLLLRSVVAPLLLVATVLATYAASMGASWWLFQSVFGFPAMDTGVPLLAFLFLVALGVDYNIFLVTRAREEAREHGTRTGMLRALTATGGVITSAGVLLAAVFAVLGVLPLVVLAQLGAIIFVGVLLDTLVVRTVLVPALALTLGEKFWWPRKVTG</sequence>
<evidence type="ECO:0000313" key="11">
    <source>
        <dbReference type="Proteomes" id="UP000597341"/>
    </source>
</evidence>
<dbReference type="PANTHER" id="PTHR33406:SF6">
    <property type="entry name" value="MEMBRANE PROTEIN YDGH-RELATED"/>
    <property type="match status" value="1"/>
</dbReference>
<proteinExistence type="inferred from homology"/>
<feature type="domain" description="SSD" evidence="9">
    <location>
        <begin position="567"/>
        <end position="695"/>
    </location>
</feature>
<dbReference type="EMBL" id="BNAD01000001">
    <property type="protein sequence ID" value="GHE15905.1"/>
    <property type="molecule type" value="Genomic_DNA"/>
</dbReference>
<feature type="transmembrane region" description="Helical" evidence="8">
    <location>
        <begin position="205"/>
        <end position="223"/>
    </location>
</feature>
<evidence type="ECO:0000256" key="2">
    <source>
        <dbReference type="ARBA" id="ARBA00010157"/>
    </source>
</evidence>
<feature type="transmembrane region" description="Helical" evidence="8">
    <location>
        <begin position="230"/>
        <end position="251"/>
    </location>
</feature>
<dbReference type="InterPro" id="IPR000731">
    <property type="entry name" value="SSD"/>
</dbReference>
<comment type="subcellular location">
    <subcellularLocation>
        <location evidence="1">Cell membrane</location>
        <topology evidence="1">Multi-pass membrane protein</topology>
    </subcellularLocation>
</comment>
<dbReference type="Gene3D" id="1.20.1640.10">
    <property type="entry name" value="Multidrug efflux transporter AcrB transmembrane domain"/>
    <property type="match status" value="2"/>
</dbReference>
<dbReference type="RefSeq" id="WP_229856031.1">
    <property type="nucleotide sequence ID" value="NZ_BNAD01000001.1"/>
</dbReference>
<feature type="transmembrane region" description="Helical" evidence="8">
    <location>
        <begin position="18"/>
        <end position="37"/>
    </location>
</feature>
<keyword evidence="4 8" id="KW-0812">Transmembrane</keyword>
<dbReference type="InterPro" id="IPR004869">
    <property type="entry name" value="MMPL_dom"/>
</dbReference>
<dbReference type="Proteomes" id="UP000597341">
    <property type="component" value="Unassembled WGS sequence"/>
</dbReference>
<comment type="caution">
    <text evidence="10">The sequence shown here is derived from an EMBL/GenBank/DDBJ whole genome shotgun (WGS) entry which is preliminary data.</text>
</comment>
<feature type="compositionally biased region" description="Gly residues" evidence="7">
    <location>
        <begin position="112"/>
        <end position="136"/>
    </location>
</feature>
<accession>A0ABQ3HGM0</accession>
<feature type="transmembrane region" description="Helical" evidence="8">
    <location>
        <begin position="306"/>
        <end position="329"/>
    </location>
</feature>
<dbReference type="Pfam" id="PF03176">
    <property type="entry name" value="MMPL"/>
    <property type="match status" value="2"/>
</dbReference>
<evidence type="ECO:0000256" key="7">
    <source>
        <dbReference type="SAM" id="MobiDB-lite"/>
    </source>
</evidence>
<evidence type="ECO:0000256" key="8">
    <source>
        <dbReference type="SAM" id="Phobius"/>
    </source>
</evidence>
<keyword evidence="6 8" id="KW-0472">Membrane</keyword>
<feature type="transmembrane region" description="Helical" evidence="8">
    <location>
        <begin position="672"/>
        <end position="697"/>
    </location>
</feature>
<keyword evidence="11" id="KW-1185">Reference proteome</keyword>
<gene>
    <name evidence="10" type="ORF">GCM10011376_06330</name>
</gene>
<evidence type="ECO:0000256" key="3">
    <source>
        <dbReference type="ARBA" id="ARBA00022475"/>
    </source>
</evidence>
<dbReference type="SUPFAM" id="SSF82866">
    <property type="entry name" value="Multidrug efflux transporter AcrB transmembrane domain"/>
    <property type="match status" value="2"/>
</dbReference>
<reference evidence="11" key="1">
    <citation type="journal article" date="2019" name="Int. J. Syst. Evol. Microbiol.">
        <title>The Global Catalogue of Microorganisms (GCM) 10K type strain sequencing project: providing services to taxonomists for standard genome sequencing and annotation.</title>
        <authorList>
            <consortium name="The Broad Institute Genomics Platform"/>
            <consortium name="The Broad Institute Genome Sequencing Center for Infectious Disease"/>
            <person name="Wu L."/>
            <person name="Ma J."/>
        </authorList>
    </citation>
    <scope>NUCLEOTIDE SEQUENCE [LARGE SCALE GENOMIC DNA]</scope>
    <source>
        <strain evidence="11">CGMCC 1.12791</strain>
    </source>
</reference>